<feature type="transmembrane region" description="Helical" evidence="5">
    <location>
        <begin position="185"/>
        <end position="204"/>
    </location>
</feature>
<keyword evidence="4 5" id="KW-0472">Membrane</keyword>
<dbReference type="RefSeq" id="WP_162263947.1">
    <property type="nucleotide sequence ID" value="NZ_KB892385.1"/>
</dbReference>
<feature type="transmembrane region" description="Helical" evidence="5">
    <location>
        <begin position="263"/>
        <end position="285"/>
    </location>
</feature>
<dbReference type="Proteomes" id="UP000054600">
    <property type="component" value="Unassembled WGS sequence"/>
</dbReference>
<feature type="transmembrane region" description="Helical" evidence="5">
    <location>
        <begin position="390"/>
        <end position="409"/>
    </location>
</feature>
<comment type="subcellular location">
    <subcellularLocation>
        <location evidence="1">Membrane</location>
        <topology evidence="1">Multi-pass membrane protein</topology>
    </subcellularLocation>
</comment>
<sequence>MKQFSLISLIFLVVANMLGAGVFTTSGIALQEVHSAHTVMLAWFIGGCLAVCGAFSYGILARELSLSGGEYVVLRAYIHPVAGFVGGLLSLFVGFSGASAFSALTLAAYLYDGGNLPLIASVTVLICWGLRLLQFQLGSIVHHSIVLIKLAILLLFIVIAFMTATPANSYFVAQEPVSPFSFATIVLWVFYSYSGFNAAIYVLGQSKKPKRDVPMAMLAGTVLITLLYLVLNGIFLYFPDNMLVSGYSDIAARTALAIGGTHFALFIRVIIVAVLFSGIFSMFVVGPSVYQAMSQDGLLPFGTHRLIDQYAVTIQALIVILIIWSTQLRELLSYIGLTLSFSMLMTVGVIFKIKKINSLKTLFTMIPVVIFTVATFAMIILTSMHRPWESVISFLTVCCAAGLYAIRYFKASTVLNAGES</sequence>
<dbReference type="GO" id="GO:0015179">
    <property type="term" value="F:L-amino acid transmembrane transporter activity"/>
    <property type="evidence" value="ECO:0007669"/>
    <property type="project" value="TreeGrafter"/>
</dbReference>
<feature type="transmembrane region" description="Helical" evidence="5">
    <location>
        <begin position="363"/>
        <end position="384"/>
    </location>
</feature>
<dbReference type="AlphaFoldDB" id="A0A0W0YQR2"/>
<feature type="transmembrane region" description="Helical" evidence="5">
    <location>
        <begin position="145"/>
        <end position="165"/>
    </location>
</feature>
<feature type="transmembrane region" description="Helical" evidence="5">
    <location>
        <begin position="116"/>
        <end position="133"/>
    </location>
</feature>
<dbReference type="STRING" id="1122169.Lsha_2101"/>
<accession>A0A0W0YQR2</accession>
<dbReference type="eggNOG" id="COG0531">
    <property type="taxonomic scope" value="Bacteria"/>
</dbReference>
<dbReference type="PANTHER" id="PTHR11785">
    <property type="entry name" value="AMINO ACID TRANSPORTER"/>
    <property type="match status" value="1"/>
</dbReference>
<comment type="caution">
    <text evidence="6">The sequence shown here is derived from an EMBL/GenBank/DDBJ whole genome shotgun (WGS) entry which is preliminary data.</text>
</comment>
<evidence type="ECO:0000256" key="2">
    <source>
        <dbReference type="ARBA" id="ARBA00022692"/>
    </source>
</evidence>
<dbReference type="InterPro" id="IPR050598">
    <property type="entry name" value="AminoAcid_Transporter"/>
</dbReference>
<dbReference type="PATRIC" id="fig|1122169.6.peg.2406"/>
<dbReference type="PIRSF" id="PIRSF006060">
    <property type="entry name" value="AA_transporter"/>
    <property type="match status" value="1"/>
</dbReference>
<evidence type="ECO:0000313" key="7">
    <source>
        <dbReference type="Proteomes" id="UP000054600"/>
    </source>
</evidence>
<feature type="transmembrane region" description="Helical" evidence="5">
    <location>
        <begin position="40"/>
        <end position="60"/>
    </location>
</feature>
<evidence type="ECO:0000256" key="1">
    <source>
        <dbReference type="ARBA" id="ARBA00004141"/>
    </source>
</evidence>
<gene>
    <name evidence="6" type="ORF">Lsha_2101</name>
</gene>
<proteinExistence type="predicted"/>
<keyword evidence="3 5" id="KW-1133">Transmembrane helix</keyword>
<evidence type="ECO:0000256" key="3">
    <source>
        <dbReference type="ARBA" id="ARBA00022989"/>
    </source>
</evidence>
<dbReference type="Gene3D" id="1.20.1740.10">
    <property type="entry name" value="Amino acid/polyamine transporter I"/>
    <property type="match status" value="1"/>
</dbReference>
<dbReference type="PANTHER" id="PTHR11785:SF512">
    <property type="entry name" value="SOBREMESA, ISOFORM B"/>
    <property type="match status" value="1"/>
</dbReference>
<feature type="transmembrane region" description="Helical" evidence="5">
    <location>
        <begin position="216"/>
        <end position="238"/>
    </location>
</feature>
<reference evidence="6 7" key="1">
    <citation type="submission" date="2015-11" db="EMBL/GenBank/DDBJ databases">
        <title>Genomic analysis of 38 Legionella species identifies large and diverse effector repertoires.</title>
        <authorList>
            <person name="Burstein D."/>
            <person name="Amaro F."/>
            <person name="Zusman T."/>
            <person name="Lifshitz Z."/>
            <person name="Cohen O."/>
            <person name="Gilbert J.A."/>
            <person name="Pupko T."/>
            <person name="Shuman H.A."/>
            <person name="Segal G."/>
        </authorList>
    </citation>
    <scope>NUCLEOTIDE SEQUENCE [LARGE SCALE GENOMIC DNA]</scope>
    <source>
        <strain evidence="6 7">ATCC 49655</strain>
    </source>
</reference>
<evidence type="ECO:0000256" key="5">
    <source>
        <dbReference type="SAM" id="Phobius"/>
    </source>
</evidence>
<dbReference type="InterPro" id="IPR002293">
    <property type="entry name" value="AA/rel_permease1"/>
</dbReference>
<feature type="transmembrane region" description="Helical" evidence="5">
    <location>
        <begin position="306"/>
        <end position="325"/>
    </location>
</feature>
<dbReference type="Pfam" id="PF13520">
    <property type="entry name" value="AA_permease_2"/>
    <property type="match status" value="1"/>
</dbReference>
<feature type="transmembrane region" description="Helical" evidence="5">
    <location>
        <begin position="81"/>
        <end position="110"/>
    </location>
</feature>
<dbReference type="GO" id="GO:0016020">
    <property type="term" value="C:membrane"/>
    <property type="evidence" value="ECO:0007669"/>
    <property type="project" value="UniProtKB-SubCell"/>
</dbReference>
<evidence type="ECO:0000256" key="4">
    <source>
        <dbReference type="ARBA" id="ARBA00023136"/>
    </source>
</evidence>
<protein>
    <submittedName>
        <fullName evidence="6">Amino acid transporter PotE</fullName>
    </submittedName>
</protein>
<dbReference type="EMBL" id="LNYW01000054">
    <property type="protein sequence ID" value="KTD58883.1"/>
    <property type="molecule type" value="Genomic_DNA"/>
</dbReference>
<keyword evidence="2 5" id="KW-0812">Transmembrane</keyword>
<organism evidence="6 7">
    <name type="scientific">Legionella shakespearei DSM 23087</name>
    <dbReference type="NCBI Taxonomy" id="1122169"/>
    <lineage>
        <taxon>Bacteria</taxon>
        <taxon>Pseudomonadati</taxon>
        <taxon>Pseudomonadota</taxon>
        <taxon>Gammaproteobacteria</taxon>
        <taxon>Legionellales</taxon>
        <taxon>Legionellaceae</taxon>
        <taxon>Legionella</taxon>
    </lineage>
</organism>
<evidence type="ECO:0000313" key="6">
    <source>
        <dbReference type="EMBL" id="KTD58883.1"/>
    </source>
</evidence>
<name>A0A0W0YQR2_9GAMM</name>
<keyword evidence="7" id="KW-1185">Reference proteome</keyword>
<feature type="transmembrane region" description="Helical" evidence="5">
    <location>
        <begin position="331"/>
        <end position="351"/>
    </location>
</feature>